<gene>
    <name evidence="1" type="ORF">IE877_10620</name>
</gene>
<accession>A0ABR9CZP0</accession>
<dbReference type="EMBL" id="JACXSS010000001">
    <property type="protein sequence ID" value="MBD9356337.1"/>
    <property type="molecule type" value="Genomic_DNA"/>
</dbReference>
<keyword evidence="2" id="KW-1185">Reference proteome</keyword>
<dbReference type="NCBIfam" id="NF033593">
    <property type="entry name" value="transpos_ISNCY_1"/>
    <property type="match status" value="1"/>
</dbReference>
<proteinExistence type="predicted"/>
<protein>
    <submittedName>
        <fullName evidence="1">ISNCY family transposase</fullName>
    </submittedName>
</protein>
<reference evidence="1 2" key="1">
    <citation type="submission" date="2020-09" db="EMBL/GenBank/DDBJ databases">
        <title>Methylomonas albis sp. nov. and Methylomonas fluvii sp. nov.: Two cold-adapted methanotrophs from the River Elbe and an amended description of Methylovulum psychrotolerans strain Eb1.</title>
        <authorList>
            <person name="Bussmann I.K."/>
            <person name="Klings K.-W."/>
            <person name="Warnstedt J."/>
            <person name="Hoppert M."/>
            <person name="Saborowski A."/>
            <person name="Horn F."/>
            <person name="Liebner S."/>
        </authorList>
    </citation>
    <scope>NUCLEOTIDE SEQUENCE [LARGE SCALE GENOMIC DNA]</scope>
    <source>
        <strain evidence="1 2">EbA</strain>
    </source>
</reference>
<organism evidence="1 2">
    <name type="scientific">Methylomonas albis</name>
    <dbReference type="NCBI Taxonomy" id="1854563"/>
    <lineage>
        <taxon>Bacteria</taxon>
        <taxon>Pseudomonadati</taxon>
        <taxon>Pseudomonadota</taxon>
        <taxon>Gammaproteobacteria</taxon>
        <taxon>Methylococcales</taxon>
        <taxon>Methylococcaceae</taxon>
        <taxon>Methylomonas</taxon>
    </lineage>
</organism>
<name>A0ABR9CZP0_9GAMM</name>
<dbReference type="RefSeq" id="WP_192374697.1">
    <property type="nucleotide sequence ID" value="NZ_CAJHIV010000001.1"/>
</dbReference>
<sequence>MRVVKAEQMSVGEVDIAEIVFDKKSRDDIPKVLCGLQHLYLNQPLREALFALLESELLPKIDKALGRPGMPLWNIFVCAVLRLDLNPDYDRLHELVNQHVTLRQMLGHGPFNEHQYSYQSLVDNLRLFTPELLDKINTLVVQEGHVLVKKGGAALRGRCDSFVVETNVHYPTDMTLLLDALRKLLTLIGRGCEAVGPRDFRQYRHSIKAFKRLVRAAQMKKRCKAKAAEGATLDPAQQAHQTLLESARKQLDKVGRTLTLLQHVRPDALCLDIQGFIVHAERQIEQIERRVMHGEVIPHAEKVFSLFQPHTEWISKGKAGVPVELGVRVGVVEDQYRFILHHRVMAGETDDKVAVAIIRDAQHKFPDLRACSFDKGFHSPANQQDLAKQLDQVVLPRKGKLSQERRAIEHSVMFKQARRHHAAVESAINALEVHGLDQCPDHGIAGFKRYFALAVVARNIHRIGDILWQQEQAREKRRRAAKQGWQNKSAA</sequence>
<comment type="caution">
    <text evidence="1">The sequence shown here is derived from an EMBL/GenBank/DDBJ whole genome shotgun (WGS) entry which is preliminary data.</text>
</comment>
<evidence type="ECO:0000313" key="1">
    <source>
        <dbReference type="EMBL" id="MBD9356337.1"/>
    </source>
</evidence>
<evidence type="ECO:0000313" key="2">
    <source>
        <dbReference type="Proteomes" id="UP000652176"/>
    </source>
</evidence>
<dbReference type="Proteomes" id="UP000652176">
    <property type="component" value="Unassembled WGS sequence"/>
</dbReference>